<reference evidence="2 3" key="1">
    <citation type="submission" date="2014-04" db="EMBL/GenBank/DDBJ databases">
        <title>Evolutionary Origins and Diversification of the Mycorrhizal Mutualists.</title>
        <authorList>
            <consortium name="DOE Joint Genome Institute"/>
            <consortium name="Mycorrhizal Genomics Consortium"/>
            <person name="Kohler A."/>
            <person name="Kuo A."/>
            <person name="Nagy L.G."/>
            <person name="Floudas D."/>
            <person name="Copeland A."/>
            <person name="Barry K.W."/>
            <person name="Cichocki N."/>
            <person name="Veneault-Fourrey C."/>
            <person name="LaButti K."/>
            <person name="Lindquist E.A."/>
            <person name="Lipzen A."/>
            <person name="Lundell T."/>
            <person name="Morin E."/>
            <person name="Murat C."/>
            <person name="Riley R."/>
            <person name="Ohm R."/>
            <person name="Sun H."/>
            <person name="Tunlid A."/>
            <person name="Henrissat B."/>
            <person name="Grigoriev I.V."/>
            <person name="Hibbett D.S."/>
            <person name="Martin F."/>
        </authorList>
    </citation>
    <scope>NUCLEOTIDE SEQUENCE [LARGE SCALE GENOMIC DNA]</scope>
    <source>
        <strain evidence="2 3">Koide BX008</strain>
    </source>
</reference>
<sequence length="266" mass="28698">MVLTFSTVAKLFLKLRRYSIPEPSEDSSSDEVSPSSQAPPPSSSTVPSTIPSSTPPVHNPSTTTTNTPPTAPTASTNTTPPSTPKQKRASKRFSQGTPMSHSKSYTPGSPSSPSSPSPLHYRSSSEPASPTSPRSPTKQKAQRTETTSGKEPLTHPGLAETACERREPVERTDTYLCAGGVSALILLRMTRAELMDTASLLGANVLVEEQWRCTIYGPKSKATYKVQIHYRAYGTRSTIPDPHQPVAVDQTHSIPGLMTILRRNDD</sequence>
<accession>A0A0C2WSW6</accession>
<feature type="region of interest" description="Disordered" evidence="1">
    <location>
        <begin position="21"/>
        <end position="169"/>
    </location>
</feature>
<protein>
    <submittedName>
        <fullName evidence="2">Uncharacterized protein</fullName>
    </submittedName>
</protein>
<gene>
    <name evidence="2" type="ORF">M378DRAFT_169228</name>
</gene>
<evidence type="ECO:0000313" key="3">
    <source>
        <dbReference type="Proteomes" id="UP000054549"/>
    </source>
</evidence>
<feature type="compositionally biased region" description="Polar residues" evidence="1">
    <location>
        <begin position="126"/>
        <end position="149"/>
    </location>
</feature>
<dbReference type="AlphaFoldDB" id="A0A0C2WSW6"/>
<dbReference type="InParanoid" id="A0A0C2WSW6"/>
<dbReference type="OrthoDB" id="3261081at2759"/>
<evidence type="ECO:0000313" key="2">
    <source>
        <dbReference type="EMBL" id="KIL59438.1"/>
    </source>
</evidence>
<dbReference type="HOGENOM" id="CLU_976642_0_0_1"/>
<feature type="compositionally biased region" description="Low complexity" evidence="1">
    <location>
        <begin position="100"/>
        <end position="125"/>
    </location>
</feature>
<feature type="compositionally biased region" description="Low complexity" evidence="1">
    <location>
        <begin position="43"/>
        <end position="52"/>
    </location>
</feature>
<dbReference type="EMBL" id="KN818315">
    <property type="protein sequence ID" value="KIL59438.1"/>
    <property type="molecule type" value="Genomic_DNA"/>
</dbReference>
<dbReference type="STRING" id="946122.A0A0C2WSW6"/>
<keyword evidence="3" id="KW-1185">Reference proteome</keyword>
<name>A0A0C2WSW6_AMAMK</name>
<proteinExistence type="predicted"/>
<feature type="compositionally biased region" description="Low complexity" evidence="1">
    <location>
        <begin position="59"/>
        <end position="80"/>
    </location>
</feature>
<evidence type="ECO:0000256" key="1">
    <source>
        <dbReference type="SAM" id="MobiDB-lite"/>
    </source>
</evidence>
<organism evidence="2 3">
    <name type="scientific">Amanita muscaria (strain Koide BX008)</name>
    <dbReference type="NCBI Taxonomy" id="946122"/>
    <lineage>
        <taxon>Eukaryota</taxon>
        <taxon>Fungi</taxon>
        <taxon>Dikarya</taxon>
        <taxon>Basidiomycota</taxon>
        <taxon>Agaricomycotina</taxon>
        <taxon>Agaricomycetes</taxon>
        <taxon>Agaricomycetidae</taxon>
        <taxon>Agaricales</taxon>
        <taxon>Pluteineae</taxon>
        <taxon>Amanitaceae</taxon>
        <taxon>Amanita</taxon>
    </lineage>
</organism>
<dbReference type="Proteomes" id="UP000054549">
    <property type="component" value="Unassembled WGS sequence"/>
</dbReference>